<sequence>MNSVQQQTSQPPSNPTQLRIAYQQRASAFLFQHAAAHPKTSWIGEAARSMTLRALYSRPYENNNVINAHHDDSHTPRNGSPITWKDYVCIACGTPTYPLPPSNPSSPPAYTETPSQITLRTLRRGRTRRRRSSRSRAAQFHKEAIFQKRIGTIGNANNLHSLALAWEEKQRMQMASLHRLGDGRARHCVVIHCRFCGTEKKRKGVEIKSVGKKVKKKKTVVSSSSTGTTNTTTRHCAQSSEKIKKQNDLEDSNFISLPNLGNMTQKNKRKVDKVHHDTNTAVPSKHFSFKHKTTSTTTTPAAAITSPLLSGGKKKKVKKKPVTSKGLMDFLSSLND</sequence>
<evidence type="ECO:0008006" key="3">
    <source>
        <dbReference type="Google" id="ProtNLM"/>
    </source>
</evidence>
<organism evidence="1 2">
    <name type="scientific">Cyclotella cryptica</name>
    <dbReference type="NCBI Taxonomy" id="29204"/>
    <lineage>
        <taxon>Eukaryota</taxon>
        <taxon>Sar</taxon>
        <taxon>Stramenopiles</taxon>
        <taxon>Ochrophyta</taxon>
        <taxon>Bacillariophyta</taxon>
        <taxon>Coscinodiscophyceae</taxon>
        <taxon>Thalassiosirophycidae</taxon>
        <taxon>Stephanodiscales</taxon>
        <taxon>Stephanodiscaceae</taxon>
        <taxon>Cyclotella</taxon>
    </lineage>
</organism>
<dbReference type="Proteomes" id="UP001516023">
    <property type="component" value="Unassembled WGS sequence"/>
</dbReference>
<name>A0ABD3NS84_9STRA</name>
<proteinExistence type="predicted"/>
<accession>A0ABD3NS84</accession>
<evidence type="ECO:0000313" key="1">
    <source>
        <dbReference type="EMBL" id="KAL3778594.1"/>
    </source>
</evidence>
<keyword evidence="2" id="KW-1185">Reference proteome</keyword>
<evidence type="ECO:0000313" key="2">
    <source>
        <dbReference type="Proteomes" id="UP001516023"/>
    </source>
</evidence>
<gene>
    <name evidence="1" type="ORF">HJC23_007469</name>
</gene>
<dbReference type="EMBL" id="JABMIG020000427">
    <property type="protein sequence ID" value="KAL3778594.1"/>
    <property type="molecule type" value="Genomic_DNA"/>
</dbReference>
<dbReference type="AlphaFoldDB" id="A0ABD3NS84"/>
<reference evidence="1 2" key="1">
    <citation type="journal article" date="2020" name="G3 (Bethesda)">
        <title>Improved Reference Genome for Cyclotella cryptica CCMP332, a Model for Cell Wall Morphogenesis, Salinity Adaptation, and Lipid Production in Diatoms (Bacillariophyta).</title>
        <authorList>
            <person name="Roberts W.R."/>
            <person name="Downey K.M."/>
            <person name="Ruck E.C."/>
            <person name="Traller J.C."/>
            <person name="Alverson A.J."/>
        </authorList>
    </citation>
    <scope>NUCLEOTIDE SEQUENCE [LARGE SCALE GENOMIC DNA]</scope>
    <source>
        <strain evidence="1 2">CCMP332</strain>
    </source>
</reference>
<protein>
    <recommendedName>
        <fullName evidence="3">GATA-type domain-containing protein</fullName>
    </recommendedName>
</protein>
<comment type="caution">
    <text evidence="1">The sequence shown here is derived from an EMBL/GenBank/DDBJ whole genome shotgun (WGS) entry which is preliminary data.</text>
</comment>